<comment type="caution">
    <text evidence="11">The sequence shown here is derived from an EMBL/GenBank/DDBJ whole genome shotgun (WGS) entry which is preliminary data.</text>
</comment>
<feature type="active site" description="Proton donor/acceptor" evidence="7">
    <location>
        <position position="368"/>
    </location>
</feature>
<keyword evidence="12" id="KW-1185">Reference proteome</keyword>
<protein>
    <submittedName>
        <fullName evidence="11">Ig-like domain-containing protein</fullName>
    </submittedName>
</protein>
<feature type="chain" id="PRO_5045967197" evidence="9">
    <location>
        <begin position="37"/>
        <end position="443"/>
    </location>
</feature>
<evidence type="ECO:0000256" key="2">
    <source>
        <dbReference type="ARBA" id="ARBA00022679"/>
    </source>
</evidence>
<evidence type="ECO:0000256" key="5">
    <source>
        <dbReference type="ARBA" id="ARBA00023315"/>
    </source>
</evidence>
<sequence>MSLSSRPHRAPRAVPARRLLALATATAVLATGCAHAAGAHSGEPAPTVASSTGSAATSAPSATPAITGPATTGPTATEPATTAPAGPQPAGVVVTPADAAVEHNPVDPVVVRTGVGELGEVVLVPAAGGVPVPGERSADGRTWTSTDMLAFDTAYVLHWTAAAGGTTSTGTSTFSTVSAAQEVDARVNVAEGGVYGTGQILQFTFSEPVRHRDEVERAITVRGGGDRAGAFRWYSDTVLRYRPADTWEPHSEVTVSLDLLGLDVGGGMIGNHDLRRSFSIGAEHYARVDDATKTLTAYVDGEVAGTFPVTLGNPDWPSTTGRKVIMEQAPSYLFKASSLSLQPGDPHWYETFWASNVSRLTASGEFVHQALPSAMPVLGEANVSHGCVGMSAEGAKFVHDVFRPGDIVEVVGTGYPQADPDDGYGDWNIPLEHYADESWQGKW</sequence>
<organism evidence="11 12">
    <name type="scientific">Kocuria oceani</name>
    <dbReference type="NCBI Taxonomy" id="988827"/>
    <lineage>
        <taxon>Bacteria</taxon>
        <taxon>Bacillati</taxon>
        <taxon>Actinomycetota</taxon>
        <taxon>Actinomycetes</taxon>
        <taxon>Micrococcales</taxon>
        <taxon>Micrococcaceae</taxon>
        <taxon>Kocuria</taxon>
    </lineage>
</organism>
<dbReference type="Pfam" id="PF17964">
    <property type="entry name" value="Big_10"/>
    <property type="match status" value="1"/>
</dbReference>
<dbReference type="PANTHER" id="PTHR30582">
    <property type="entry name" value="L,D-TRANSPEPTIDASE"/>
    <property type="match status" value="1"/>
</dbReference>
<feature type="signal peptide" evidence="9">
    <location>
        <begin position="1"/>
        <end position="36"/>
    </location>
</feature>
<evidence type="ECO:0000256" key="1">
    <source>
        <dbReference type="ARBA" id="ARBA00004752"/>
    </source>
</evidence>
<evidence type="ECO:0000256" key="4">
    <source>
        <dbReference type="ARBA" id="ARBA00022984"/>
    </source>
</evidence>
<dbReference type="InterPro" id="IPR041280">
    <property type="entry name" value="Big_10"/>
</dbReference>
<evidence type="ECO:0000313" key="11">
    <source>
        <dbReference type="EMBL" id="MFC4902219.1"/>
    </source>
</evidence>
<keyword evidence="6 7" id="KW-0961">Cell wall biogenesis/degradation</keyword>
<keyword evidence="5" id="KW-0012">Acyltransferase</keyword>
<keyword evidence="3 7" id="KW-0133">Cell shape</keyword>
<reference evidence="12" key="1">
    <citation type="journal article" date="2019" name="Int. J. Syst. Evol. Microbiol.">
        <title>The Global Catalogue of Microorganisms (GCM) 10K type strain sequencing project: providing services to taxonomists for standard genome sequencing and annotation.</title>
        <authorList>
            <consortium name="The Broad Institute Genomics Platform"/>
            <consortium name="The Broad Institute Genome Sequencing Center for Infectious Disease"/>
            <person name="Wu L."/>
            <person name="Ma J."/>
        </authorList>
    </citation>
    <scope>NUCLEOTIDE SEQUENCE [LARGE SCALE GENOMIC DNA]</scope>
    <source>
        <strain evidence="12">CGMCC 4.6946</strain>
    </source>
</reference>
<dbReference type="EMBL" id="JBHSIW010000002">
    <property type="protein sequence ID" value="MFC4902219.1"/>
    <property type="molecule type" value="Genomic_DNA"/>
</dbReference>
<dbReference type="InterPro" id="IPR050979">
    <property type="entry name" value="LD-transpeptidase"/>
</dbReference>
<evidence type="ECO:0000256" key="8">
    <source>
        <dbReference type="SAM" id="MobiDB-lite"/>
    </source>
</evidence>
<dbReference type="InterPro" id="IPR038063">
    <property type="entry name" value="Transpep_catalytic_dom"/>
</dbReference>
<evidence type="ECO:0000256" key="7">
    <source>
        <dbReference type="PROSITE-ProRule" id="PRU01373"/>
    </source>
</evidence>
<keyword evidence="9" id="KW-0732">Signal</keyword>
<proteinExistence type="predicted"/>
<feature type="active site" description="Nucleophile" evidence="7">
    <location>
        <position position="387"/>
    </location>
</feature>
<comment type="pathway">
    <text evidence="1 7">Cell wall biogenesis; peptidoglycan biosynthesis.</text>
</comment>
<gene>
    <name evidence="11" type="ORF">ACFPCS_01395</name>
</gene>
<feature type="domain" description="L,D-TPase catalytic" evidence="10">
    <location>
        <begin position="284"/>
        <end position="411"/>
    </location>
</feature>
<evidence type="ECO:0000256" key="9">
    <source>
        <dbReference type="SAM" id="SignalP"/>
    </source>
</evidence>
<feature type="region of interest" description="Disordered" evidence="8">
    <location>
        <begin position="37"/>
        <end position="91"/>
    </location>
</feature>
<dbReference type="Proteomes" id="UP001595797">
    <property type="component" value="Unassembled WGS sequence"/>
</dbReference>
<dbReference type="PANTHER" id="PTHR30582:SF2">
    <property type="entry name" value="L,D-TRANSPEPTIDASE YCIB-RELATED"/>
    <property type="match status" value="1"/>
</dbReference>
<dbReference type="PROSITE" id="PS52029">
    <property type="entry name" value="LD_TPASE"/>
    <property type="match status" value="1"/>
</dbReference>
<keyword evidence="2" id="KW-0808">Transferase</keyword>
<dbReference type="SUPFAM" id="SSF141523">
    <property type="entry name" value="L,D-transpeptidase catalytic domain-like"/>
    <property type="match status" value="1"/>
</dbReference>
<evidence type="ECO:0000259" key="10">
    <source>
        <dbReference type="PROSITE" id="PS52029"/>
    </source>
</evidence>
<dbReference type="PROSITE" id="PS51257">
    <property type="entry name" value="PROKAR_LIPOPROTEIN"/>
    <property type="match status" value="1"/>
</dbReference>
<dbReference type="Gene3D" id="2.60.40.3710">
    <property type="match status" value="1"/>
</dbReference>
<evidence type="ECO:0000256" key="6">
    <source>
        <dbReference type="ARBA" id="ARBA00023316"/>
    </source>
</evidence>
<evidence type="ECO:0000313" key="12">
    <source>
        <dbReference type="Proteomes" id="UP001595797"/>
    </source>
</evidence>
<evidence type="ECO:0000256" key="3">
    <source>
        <dbReference type="ARBA" id="ARBA00022960"/>
    </source>
</evidence>
<keyword evidence="4 7" id="KW-0573">Peptidoglycan synthesis</keyword>
<dbReference type="Pfam" id="PF03734">
    <property type="entry name" value="YkuD"/>
    <property type="match status" value="1"/>
</dbReference>
<name>A0ABV9TF80_9MICC</name>
<dbReference type="CDD" id="cd16913">
    <property type="entry name" value="YkuD_like"/>
    <property type="match status" value="1"/>
</dbReference>
<dbReference type="InterPro" id="IPR005490">
    <property type="entry name" value="LD_TPept_cat_dom"/>
</dbReference>
<accession>A0ABV9TF80</accession>
<dbReference type="Gene3D" id="2.60.40.3780">
    <property type="match status" value="1"/>
</dbReference>
<feature type="compositionally biased region" description="Low complexity" evidence="8">
    <location>
        <begin position="44"/>
        <end position="91"/>
    </location>
</feature>
<dbReference type="Gene3D" id="2.40.440.10">
    <property type="entry name" value="L,D-transpeptidase catalytic domain-like"/>
    <property type="match status" value="1"/>
</dbReference>
<dbReference type="RefSeq" id="WP_277551523.1">
    <property type="nucleotide sequence ID" value="NZ_JARAMH010000009.1"/>
</dbReference>